<evidence type="ECO:0000313" key="3">
    <source>
        <dbReference type="Proteomes" id="UP000230233"/>
    </source>
</evidence>
<keyword evidence="3" id="KW-1185">Reference proteome</keyword>
<name>A0A2G5UJC3_9PELO</name>
<comment type="caution">
    <text evidence="2">The sequence shown here is derived from an EMBL/GenBank/DDBJ whole genome shotgun (WGS) entry which is preliminary data.</text>
</comment>
<feature type="compositionally biased region" description="Polar residues" evidence="1">
    <location>
        <begin position="8"/>
        <end position="23"/>
    </location>
</feature>
<accession>A0A2G5UJC3</accession>
<dbReference type="AlphaFoldDB" id="A0A2G5UJC3"/>
<feature type="region of interest" description="Disordered" evidence="1">
    <location>
        <begin position="1"/>
        <end position="24"/>
    </location>
</feature>
<reference evidence="3" key="1">
    <citation type="submission" date="2017-10" db="EMBL/GenBank/DDBJ databases">
        <title>Rapid genome shrinkage in a self-fertile nematode reveals novel sperm competition proteins.</title>
        <authorList>
            <person name="Yin D."/>
            <person name="Schwarz E.M."/>
            <person name="Thomas C.G."/>
            <person name="Felde R.L."/>
            <person name="Korf I.F."/>
            <person name="Cutter A.D."/>
            <person name="Schartner C.M."/>
            <person name="Ralston E.J."/>
            <person name="Meyer B.J."/>
            <person name="Haag E.S."/>
        </authorList>
    </citation>
    <scope>NUCLEOTIDE SEQUENCE [LARGE SCALE GENOMIC DNA]</scope>
    <source>
        <strain evidence="3">JU1422</strain>
    </source>
</reference>
<proteinExistence type="predicted"/>
<dbReference type="Proteomes" id="UP000230233">
    <property type="component" value="Chromosome III"/>
</dbReference>
<organism evidence="2 3">
    <name type="scientific">Caenorhabditis nigoni</name>
    <dbReference type="NCBI Taxonomy" id="1611254"/>
    <lineage>
        <taxon>Eukaryota</taxon>
        <taxon>Metazoa</taxon>
        <taxon>Ecdysozoa</taxon>
        <taxon>Nematoda</taxon>
        <taxon>Chromadorea</taxon>
        <taxon>Rhabditida</taxon>
        <taxon>Rhabditina</taxon>
        <taxon>Rhabditomorpha</taxon>
        <taxon>Rhabditoidea</taxon>
        <taxon>Rhabditidae</taxon>
        <taxon>Peloderinae</taxon>
        <taxon>Caenorhabditis</taxon>
    </lineage>
</organism>
<feature type="region of interest" description="Disordered" evidence="1">
    <location>
        <begin position="32"/>
        <end position="51"/>
    </location>
</feature>
<evidence type="ECO:0000313" key="2">
    <source>
        <dbReference type="EMBL" id="PIC39316.1"/>
    </source>
</evidence>
<protein>
    <submittedName>
        <fullName evidence="2">Uncharacterized protein</fullName>
    </submittedName>
</protein>
<sequence>MVRISVNPRKSTPSKQPRITNPSKVHEEYLHRSNQVKPSRVNQSNSQEVRSNPLVSVIKQSVPSVQVIQQLRSHQAVIRSRRRECRESRPSRNKRATRWPVTAEERMDDSAIMEMCNQRPMNQCKEIAGGLRRKQKKE</sequence>
<dbReference type="EMBL" id="PDUG01000003">
    <property type="protein sequence ID" value="PIC39316.1"/>
    <property type="molecule type" value="Genomic_DNA"/>
</dbReference>
<feature type="region of interest" description="Disordered" evidence="1">
    <location>
        <begin position="79"/>
        <end position="103"/>
    </location>
</feature>
<gene>
    <name evidence="2" type="primary">Cnig_chr_III.g11043</name>
    <name evidence="2" type="ORF">B9Z55_011043</name>
</gene>
<evidence type="ECO:0000256" key="1">
    <source>
        <dbReference type="SAM" id="MobiDB-lite"/>
    </source>
</evidence>